<dbReference type="CDD" id="cd00082">
    <property type="entry name" value="HisKA"/>
    <property type="match status" value="1"/>
</dbReference>
<keyword evidence="7" id="KW-1133">Transmembrane helix</keyword>
<dbReference type="SUPFAM" id="SSF47384">
    <property type="entry name" value="Homodimeric domain of signal transducing histidine kinase"/>
    <property type="match status" value="1"/>
</dbReference>
<comment type="catalytic activity">
    <reaction evidence="1">
        <text>ATP + protein L-histidine = ADP + protein N-phospho-L-histidine.</text>
        <dbReference type="EC" id="2.7.13.3"/>
    </reaction>
</comment>
<organism evidence="9 10">
    <name type="scientific">Pontibacter ummariensis</name>
    <dbReference type="NCBI Taxonomy" id="1610492"/>
    <lineage>
        <taxon>Bacteria</taxon>
        <taxon>Pseudomonadati</taxon>
        <taxon>Bacteroidota</taxon>
        <taxon>Cytophagia</taxon>
        <taxon>Cytophagales</taxon>
        <taxon>Hymenobacteraceae</taxon>
        <taxon>Pontibacter</taxon>
    </lineage>
</organism>
<dbReference type="InterPro" id="IPR036097">
    <property type="entry name" value="HisK_dim/P_sf"/>
</dbReference>
<keyword evidence="7" id="KW-0472">Membrane</keyword>
<dbReference type="EMBL" id="FZOQ01000011">
    <property type="protein sequence ID" value="SNS67113.1"/>
    <property type="molecule type" value="Genomic_DNA"/>
</dbReference>
<dbReference type="Pfam" id="PF02518">
    <property type="entry name" value="HATPase_c"/>
    <property type="match status" value="1"/>
</dbReference>
<dbReference type="PANTHER" id="PTHR43547">
    <property type="entry name" value="TWO-COMPONENT HISTIDINE KINASE"/>
    <property type="match status" value="1"/>
</dbReference>
<dbReference type="SMART" id="SM00387">
    <property type="entry name" value="HATPase_c"/>
    <property type="match status" value="1"/>
</dbReference>
<evidence type="ECO:0000256" key="5">
    <source>
        <dbReference type="ARBA" id="ARBA00022777"/>
    </source>
</evidence>
<dbReference type="InterPro" id="IPR005467">
    <property type="entry name" value="His_kinase_dom"/>
</dbReference>
<sequence length="678" mass="75830">MSKHTIIGIIILMSISLLGVVGLQLYWINDAIKVKQEQFDRSVNEALASVVQKLETREAVSLVKDQIGAVSTDTMIRAEGKALPPVLAVKKKHAPTPRPAKGATAEQPQHLPVSKQQTEEQAMALHKADSLHLYKREAGKTDRPISVMARPVLRARATTFRTDSAKNAFVYWYGNTHIVRARPDSALSFSTTAKPPTNYLFQVSADTIRLSAKSIDSLKAMANGFAAISPEDIASILVRRDSIFIVKQPRVVEFRQVHKPAAAMAISGEATGKSAVTVIAAKPVAPRVKDQKKDVRLPASVDLQKIAHRKNKLNEVVEKMVVEYVAKDAPLQERLNLGALKRLLQTELLSKGINVDFGYYVITGNRDTLAAYDAVHAGMVPFSRYKTSLFPNDIFEKPDYLSVYFPNRDAYVLQSLWGMLSLSALFTLVIVTTFGTTIHVIYKQKKLSEMKNDFINNMTHEFKTPIATISLATDAVANPKVYQQPDKIKYYADIIRQENKRMNKQVENVLQIALLEKNQFRMHLQQVDVHLLIQRAFESFRLQVEERAGQIRLQLNAMQHELQSDEVHLYNVICNLLDNANKYSPASPEINLTTQNLAGGLVIAVEDKGVGMTKETQKRVFDKFYRVPTGNLHNVKGFGLGLSYVKAIVQAHHGQVRLKSDPGKGSRFEVFLPLRNMS</sequence>
<name>A0A239GF72_9BACT</name>
<evidence type="ECO:0000256" key="6">
    <source>
        <dbReference type="SAM" id="MobiDB-lite"/>
    </source>
</evidence>
<dbReference type="Proteomes" id="UP000198432">
    <property type="component" value="Unassembled WGS sequence"/>
</dbReference>
<dbReference type="Gene3D" id="3.30.565.10">
    <property type="entry name" value="Histidine kinase-like ATPase, C-terminal domain"/>
    <property type="match status" value="1"/>
</dbReference>
<evidence type="ECO:0000259" key="8">
    <source>
        <dbReference type="PROSITE" id="PS50109"/>
    </source>
</evidence>
<evidence type="ECO:0000256" key="4">
    <source>
        <dbReference type="ARBA" id="ARBA00022679"/>
    </source>
</evidence>
<keyword evidence="7" id="KW-0812">Transmembrane</keyword>
<dbReference type="RefSeq" id="WP_089319570.1">
    <property type="nucleotide sequence ID" value="NZ_FZOQ01000011.1"/>
</dbReference>
<dbReference type="InterPro" id="IPR003661">
    <property type="entry name" value="HisK_dim/P_dom"/>
</dbReference>
<accession>A0A239GF72</accession>
<dbReference type="InterPro" id="IPR003594">
    <property type="entry name" value="HATPase_dom"/>
</dbReference>
<dbReference type="OrthoDB" id="1933776at2"/>
<protein>
    <recommendedName>
        <fullName evidence="2">histidine kinase</fullName>
        <ecNumber evidence="2">2.7.13.3</ecNumber>
    </recommendedName>
</protein>
<dbReference type="GO" id="GO:0000155">
    <property type="term" value="F:phosphorelay sensor kinase activity"/>
    <property type="evidence" value="ECO:0007669"/>
    <property type="project" value="InterPro"/>
</dbReference>
<evidence type="ECO:0000313" key="9">
    <source>
        <dbReference type="EMBL" id="SNS67113.1"/>
    </source>
</evidence>
<keyword evidence="10" id="KW-1185">Reference proteome</keyword>
<feature type="transmembrane region" description="Helical" evidence="7">
    <location>
        <begin position="416"/>
        <end position="442"/>
    </location>
</feature>
<evidence type="ECO:0000256" key="3">
    <source>
        <dbReference type="ARBA" id="ARBA00022553"/>
    </source>
</evidence>
<dbReference type="Pfam" id="PF00512">
    <property type="entry name" value="HisKA"/>
    <property type="match status" value="1"/>
</dbReference>
<evidence type="ECO:0000256" key="1">
    <source>
        <dbReference type="ARBA" id="ARBA00000085"/>
    </source>
</evidence>
<gene>
    <name evidence="9" type="ORF">SAMN06296052_1113</name>
</gene>
<feature type="region of interest" description="Disordered" evidence="6">
    <location>
        <begin position="90"/>
        <end position="117"/>
    </location>
</feature>
<dbReference type="PANTHER" id="PTHR43547:SF2">
    <property type="entry name" value="HYBRID SIGNAL TRANSDUCTION HISTIDINE KINASE C"/>
    <property type="match status" value="1"/>
</dbReference>
<dbReference type="PRINTS" id="PR00344">
    <property type="entry name" value="BCTRLSENSOR"/>
</dbReference>
<keyword evidence="5 9" id="KW-0418">Kinase</keyword>
<dbReference type="EC" id="2.7.13.3" evidence="2"/>
<dbReference type="InterPro" id="IPR004358">
    <property type="entry name" value="Sig_transdc_His_kin-like_C"/>
</dbReference>
<dbReference type="Gene3D" id="1.10.287.130">
    <property type="match status" value="1"/>
</dbReference>
<proteinExistence type="predicted"/>
<dbReference type="PROSITE" id="PS50109">
    <property type="entry name" value="HIS_KIN"/>
    <property type="match status" value="1"/>
</dbReference>
<evidence type="ECO:0000313" key="10">
    <source>
        <dbReference type="Proteomes" id="UP000198432"/>
    </source>
</evidence>
<dbReference type="AlphaFoldDB" id="A0A239GF72"/>
<dbReference type="FunFam" id="3.30.565.10:FF:000006">
    <property type="entry name" value="Sensor histidine kinase WalK"/>
    <property type="match status" value="1"/>
</dbReference>
<dbReference type="InterPro" id="IPR036890">
    <property type="entry name" value="HATPase_C_sf"/>
</dbReference>
<dbReference type="SUPFAM" id="SSF55874">
    <property type="entry name" value="ATPase domain of HSP90 chaperone/DNA topoisomerase II/histidine kinase"/>
    <property type="match status" value="1"/>
</dbReference>
<feature type="transmembrane region" description="Helical" evidence="7">
    <location>
        <begin position="7"/>
        <end position="28"/>
    </location>
</feature>
<feature type="domain" description="Histidine kinase" evidence="8">
    <location>
        <begin position="457"/>
        <end position="676"/>
    </location>
</feature>
<evidence type="ECO:0000256" key="7">
    <source>
        <dbReference type="SAM" id="Phobius"/>
    </source>
</evidence>
<reference evidence="10" key="1">
    <citation type="submission" date="2017-06" db="EMBL/GenBank/DDBJ databases">
        <authorList>
            <person name="Varghese N."/>
            <person name="Submissions S."/>
        </authorList>
    </citation>
    <scope>NUCLEOTIDE SEQUENCE [LARGE SCALE GENOMIC DNA]</scope>
    <source>
        <strain evidence="10">NKM1</strain>
    </source>
</reference>
<dbReference type="SMART" id="SM00388">
    <property type="entry name" value="HisKA"/>
    <property type="match status" value="1"/>
</dbReference>
<keyword evidence="3" id="KW-0597">Phosphoprotein</keyword>
<keyword evidence="4" id="KW-0808">Transferase</keyword>
<evidence type="ECO:0000256" key="2">
    <source>
        <dbReference type="ARBA" id="ARBA00012438"/>
    </source>
</evidence>